<dbReference type="Pfam" id="PF05721">
    <property type="entry name" value="PhyH"/>
    <property type="match status" value="1"/>
</dbReference>
<gene>
    <name evidence="3" type="ORF">FIBSPDRAFT_924213</name>
</gene>
<dbReference type="OrthoDB" id="445007at2759"/>
<dbReference type="GO" id="GO:0046872">
    <property type="term" value="F:metal ion binding"/>
    <property type="evidence" value="ECO:0007669"/>
    <property type="project" value="UniProtKB-ARBA"/>
</dbReference>
<sequence>MMAYIISPEQKAFFERNGYLIVHDIMSEDEARDLQQWVQEVHDLPRTPESHWMPYEEINASGERVLCRTENFANYHANFNGLLRGDKILGTLGQFAGEDMLLFKEKINYKLAGSGGFLPHLDSTAYTHVKNIKHLTILISVDASNMTNGGLEVVEGSHLMDVPIDRTDNCIEKSWVNGQKWVPVELEAGDILIFGSYLAHRSSANNSNVDRKAIYATFNCKSEGDLHDAYYADRAKLWPPTHKREKGEKYEAGALRYGFGSPMLSVDMGKQLEV</sequence>
<name>A0A166WHF2_9AGAM</name>
<proteinExistence type="inferred from homology"/>
<dbReference type="Proteomes" id="UP000076532">
    <property type="component" value="Unassembled WGS sequence"/>
</dbReference>
<dbReference type="Gene3D" id="2.60.120.620">
    <property type="entry name" value="q2cbj1_9rhob like domain"/>
    <property type="match status" value="1"/>
</dbReference>
<dbReference type="SUPFAM" id="SSF51197">
    <property type="entry name" value="Clavaminate synthase-like"/>
    <property type="match status" value="1"/>
</dbReference>
<accession>A0A166WHF2</accession>
<dbReference type="GO" id="GO:0016491">
    <property type="term" value="F:oxidoreductase activity"/>
    <property type="evidence" value="ECO:0007669"/>
    <property type="project" value="UniProtKB-ARBA"/>
</dbReference>
<organism evidence="3 4">
    <name type="scientific">Athelia psychrophila</name>
    <dbReference type="NCBI Taxonomy" id="1759441"/>
    <lineage>
        <taxon>Eukaryota</taxon>
        <taxon>Fungi</taxon>
        <taxon>Dikarya</taxon>
        <taxon>Basidiomycota</taxon>
        <taxon>Agaricomycotina</taxon>
        <taxon>Agaricomycetes</taxon>
        <taxon>Agaricomycetidae</taxon>
        <taxon>Atheliales</taxon>
        <taxon>Atheliaceae</taxon>
        <taxon>Athelia</taxon>
    </lineage>
</organism>
<evidence type="ECO:0000313" key="4">
    <source>
        <dbReference type="Proteomes" id="UP000076532"/>
    </source>
</evidence>
<comment type="similarity">
    <text evidence="2">Belongs to the PhyH family.</text>
</comment>
<dbReference type="AlphaFoldDB" id="A0A166WHF2"/>
<dbReference type="InterPro" id="IPR008775">
    <property type="entry name" value="Phytyl_CoA_dOase-like"/>
</dbReference>
<dbReference type="PANTHER" id="PTHR20883:SF48">
    <property type="entry name" value="ECTOINE DIOXYGENASE"/>
    <property type="match status" value="1"/>
</dbReference>
<dbReference type="EMBL" id="KV417481">
    <property type="protein sequence ID" value="KZP33759.1"/>
    <property type="molecule type" value="Genomic_DNA"/>
</dbReference>
<evidence type="ECO:0000256" key="1">
    <source>
        <dbReference type="ARBA" id="ARBA00001962"/>
    </source>
</evidence>
<evidence type="ECO:0000313" key="3">
    <source>
        <dbReference type="EMBL" id="KZP33759.1"/>
    </source>
</evidence>
<reference evidence="3 4" key="1">
    <citation type="journal article" date="2016" name="Mol. Biol. Evol.">
        <title>Comparative Genomics of Early-Diverging Mushroom-Forming Fungi Provides Insights into the Origins of Lignocellulose Decay Capabilities.</title>
        <authorList>
            <person name="Nagy L.G."/>
            <person name="Riley R."/>
            <person name="Tritt A."/>
            <person name="Adam C."/>
            <person name="Daum C."/>
            <person name="Floudas D."/>
            <person name="Sun H."/>
            <person name="Yadav J.S."/>
            <person name="Pangilinan J."/>
            <person name="Larsson K.H."/>
            <person name="Matsuura K."/>
            <person name="Barry K."/>
            <person name="Labutti K."/>
            <person name="Kuo R."/>
            <person name="Ohm R.A."/>
            <person name="Bhattacharya S.S."/>
            <person name="Shirouzu T."/>
            <person name="Yoshinaga Y."/>
            <person name="Martin F.M."/>
            <person name="Grigoriev I.V."/>
            <person name="Hibbett D.S."/>
        </authorList>
    </citation>
    <scope>NUCLEOTIDE SEQUENCE [LARGE SCALE GENOMIC DNA]</scope>
    <source>
        <strain evidence="3 4">CBS 109695</strain>
    </source>
</reference>
<protein>
    <submittedName>
        <fullName evidence="3">PhyH-domain-containing protein</fullName>
    </submittedName>
</protein>
<dbReference type="PANTHER" id="PTHR20883">
    <property type="entry name" value="PHYTANOYL-COA DIOXYGENASE DOMAIN CONTAINING 1"/>
    <property type="match status" value="1"/>
</dbReference>
<keyword evidence="4" id="KW-1185">Reference proteome</keyword>
<evidence type="ECO:0000256" key="2">
    <source>
        <dbReference type="ARBA" id="ARBA00005830"/>
    </source>
</evidence>
<comment type="cofactor">
    <cofactor evidence="1">
        <name>Fe cation</name>
        <dbReference type="ChEBI" id="CHEBI:24875"/>
    </cofactor>
</comment>
<dbReference type="STRING" id="436010.A0A166WHF2"/>